<dbReference type="InterPro" id="IPR000868">
    <property type="entry name" value="Isochorismatase-like_dom"/>
</dbReference>
<evidence type="ECO:0000259" key="1">
    <source>
        <dbReference type="Pfam" id="PF00857"/>
    </source>
</evidence>
<comment type="caution">
    <text evidence="2">The sequence shown here is derived from an EMBL/GenBank/DDBJ whole genome shotgun (WGS) entry which is preliminary data.</text>
</comment>
<dbReference type="InterPro" id="IPR036380">
    <property type="entry name" value="Isochorismatase-like_sf"/>
</dbReference>
<accession>A0A926JDD2</accession>
<feature type="domain" description="Isochorismatase-like" evidence="1">
    <location>
        <begin position="34"/>
        <end position="86"/>
    </location>
</feature>
<dbReference type="Proteomes" id="UP000608594">
    <property type="component" value="Unassembled WGS sequence"/>
</dbReference>
<name>A0A926JDD2_9RHOB</name>
<gene>
    <name evidence="2" type="ORF">H4P12_12245</name>
</gene>
<dbReference type="PANTHER" id="PTHR43559:SF2">
    <property type="entry name" value="HOMOLOG OF SLSA IN STM"/>
    <property type="match status" value="1"/>
</dbReference>
<dbReference type="InterPro" id="IPR053152">
    <property type="entry name" value="Hydrolase_YcaC-like"/>
</dbReference>
<proteinExistence type="predicted"/>
<organism evidence="2 3">
    <name type="scientific">Paracoccus amoyensis</name>
    <dbReference type="NCBI Taxonomy" id="2760093"/>
    <lineage>
        <taxon>Bacteria</taxon>
        <taxon>Pseudomonadati</taxon>
        <taxon>Pseudomonadota</taxon>
        <taxon>Alphaproteobacteria</taxon>
        <taxon>Rhodobacterales</taxon>
        <taxon>Paracoccaceae</taxon>
        <taxon>Paracoccus</taxon>
    </lineage>
</organism>
<reference evidence="2" key="1">
    <citation type="submission" date="2020-08" db="EMBL/GenBank/DDBJ databases">
        <title>Paracoccus amoyensis sp. nov., isolated from the surface seawater at coast of Xiamen, Fujian.</title>
        <authorList>
            <person name="Lyu L."/>
        </authorList>
    </citation>
    <scope>NUCLEOTIDE SEQUENCE</scope>
    <source>
        <strain evidence="2">11-3</strain>
    </source>
</reference>
<dbReference type="Pfam" id="PF00857">
    <property type="entry name" value="Isochorismatase"/>
    <property type="match status" value="1"/>
</dbReference>
<dbReference type="Gene3D" id="3.40.50.850">
    <property type="entry name" value="Isochorismatase-like"/>
    <property type="match status" value="1"/>
</dbReference>
<dbReference type="EMBL" id="JACOQL010000003">
    <property type="protein sequence ID" value="MBC9247464.1"/>
    <property type="molecule type" value="Genomic_DNA"/>
</dbReference>
<dbReference type="AlphaFoldDB" id="A0A926JDD2"/>
<evidence type="ECO:0000313" key="3">
    <source>
        <dbReference type="Proteomes" id="UP000608594"/>
    </source>
</evidence>
<protein>
    <submittedName>
        <fullName evidence="2">Isochorismatase family protein</fullName>
    </submittedName>
</protein>
<dbReference type="SUPFAM" id="SSF52499">
    <property type="entry name" value="Isochorismatase-like hydrolases"/>
    <property type="match status" value="1"/>
</dbReference>
<keyword evidence="3" id="KW-1185">Reference proteome</keyword>
<sequence>MSNSANFKAARPVIDDDDGVMLLIGHQSGMFQTVAAVKETVRKTLIIAGTITSACMAFPAISAISEGYKVFVVIGASGTHSKMAEDITQARVVQRDDEQLASQHR</sequence>
<evidence type="ECO:0000313" key="2">
    <source>
        <dbReference type="EMBL" id="MBC9247464.1"/>
    </source>
</evidence>
<dbReference type="PANTHER" id="PTHR43559">
    <property type="entry name" value="HYDROLASE YCAC-RELATED"/>
    <property type="match status" value="1"/>
</dbReference>
<dbReference type="RefSeq" id="WP_187793939.1">
    <property type="nucleotide sequence ID" value="NZ_JACOQL010000003.1"/>
</dbReference>